<dbReference type="AlphaFoldDB" id="A0A5B8C2M8"/>
<proteinExistence type="predicted"/>
<name>A0A5B8C2M8_9MICO</name>
<dbReference type="RefSeq" id="WP_139926914.1">
    <property type="nucleotide sequence ID" value="NZ_CP040915.1"/>
</dbReference>
<evidence type="ECO:0000313" key="2">
    <source>
        <dbReference type="EMBL" id="QDC23472.1"/>
    </source>
</evidence>
<dbReference type="KEGG" id="gyu:FE374_01450"/>
<feature type="compositionally biased region" description="Basic and acidic residues" evidence="1">
    <location>
        <begin position="64"/>
        <end position="83"/>
    </location>
</feature>
<sequence length="83" mass="8961">MTEETLEENTRLAEEITDAQRAVQAAEEEADGARTVAAQLQENLAAERQHLVETEGQRDAAMAKAERAETAAADTRSEMDGAS</sequence>
<accession>A0A5B8C2M8</accession>
<gene>
    <name evidence="2" type="ORF">FE374_01450</name>
</gene>
<reference evidence="2 3" key="1">
    <citation type="submission" date="2019-05" db="EMBL/GenBank/DDBJ databases">
        <title>Georgenia *** sp. nov., and Georgenia *** sp. nov., isolated from the intestinal contents of plateau pika (Ochotona curzoniae) in the Qinghai-Tibet plateau of China.</title>
        <authorList>
            <person name="Tian Z."/>
        </authorList>
    </citation>
    <scope>NUCLEOTIDE SEQUENCE [LARGE SCALE GENOMIC DNA]</scope>
    <source>
        <strain evidence="2 3">Z443</strain>
    </source>
</reference>
<dbReference type="Proteomes" id="UP000314616">
    <property type="component" value="Chromosome"/>
</dbReference>
<organism evidence="2 3">
    <name type="scientific">Georgenia yuyongxinii</name>
    <dbReference type="NCBI Taxonomy" id="2589797"/>
    <lineage>
        <taxon>Bacteria</taxon>
        <taxon>Bacillati</taxon>
        <taxon>Actinomycetota</taxon>
        <taxon>Actinomycetes</taxon>
        <taxon>Micrococcales</taxon>
        <taxon>Bogoriellaceae</taxon>
        <taxon>Georgenia</taxon>
    </lineage>
</organism>
<protein>
    <submittedName>
        <fullName evidence="2">Uncharacterized protein</fullName>
    </submittedName>
</protein>
<feature type="region of interest" description="Disordered" evidence="1">
    <location>
        <begin position="54"/>
        <end position="83"/>
    </location>
</feature>
<evidence type="ECO:0000256" key="1">
    <source>
        <dbReference type="SAM" id="MobiDB-lite"/>
    </source>
</evidence>
<dbReference type="EMBL" id="CP040915">
    <property type="protein sequence ID" value="QDC23472.1"/>
    <property type="molecule type" value="Genomic_DNA"/>
</dbReference>
<evidence type="ECO:0000313" key="3">
    <source>
        <dbReference type="Proteomes" id="UP000314616"/>
    </source>
</evidence>